<feature type="region of interest" description="Disordered" evidence="1">
    <location>
        <begin position="21"/>
        <end position="43"/>
    </location>
</feature>
<reference evidence="4" key="1">
    <citation type="journal article" date="2017" name="Genome Biol.">
        <title>Comparative genomics reveals high biological diversity and specific adaptations in the industrially and medically important fungal genus Aspergillus.</title>
        <authorList>
            <person name="de Vries R.P."/>
            <person name="Riley R."/>
            <person name="Wiebenga A."/>
            <person name="Aguilar-Osorio G."/>
            <person name="Amillis S."/>
            <person name="Uchima C.A."/>
            <person name="Anderluh G."/>
            <person name="Asadollahi M."/>
            <person name="Askin M."/>
            <person name="Barry K."/>
            <person name="Battaglia E."/>
            <person name="Bayram O."/>
            <person name="Benocci T."/>
            <person name="Braus-Stromeyer S.A."/>
            <person name="Caldana C."/>
            <person name="Canovas D."/>
            <person name="Cerqueira G.C."/>
            <person name="Chen F."/>
            <person name="Chen W."/>
            <person name="Choi C."/>
            <person name="Clum A."/>
            <person name="Dos Santos R.A."/>
            <person name="Damasio A.R."/>
            <person name="Diallinas G."/>
            <person name="Emri T."/>
            <person name="Fekete E."/>
            <person name="Flipphi M."/>
            <person name="Freyberg S."/>
            <person name="Gallo A."/>
            <person name="Gournas C."/>
            <person name="Habgood R."/>
            <person name="Hainaut M."/>
            <person name="Harispe M.L."/>
            <person name="Henrissat B."/>
            <person name="Hilden K.S."/>
            <person name="Hope R."/>
            <person name="Hossain A."/>
            <person name="Karabika E."/>
            <person name="Karaffa L."/>
            <person name="Karanyi Z."/>
            <person name="Krasevec N."/>
            <person name="Kuo A."/>
            <person name="Kusch H."/>
            <person name="LaButti K."/>
            <person name="Lagendijk E.L."/>
            <person name="Lapidus A."/>
            <person name="Levasseur A."/>
            <person name="Lindquist E."/>
            <person name="Lipzen A."/>
            <person name="Logrieco A.F."/>
            <person name="MacCabe A."/>
            <person name="Maekelae M.R."/>
            <person name="Malavazi I."/>
            <person name="Melin P."/>
            <person name="Meyer V."/>
            <person name="Mielnichuk N."/>
            <person name="Miskei M."/>
            <person name="Molnar A.P."/>
            <person name="Mule G."/>
            <person name="Ngan C.Y."/>
            <person name="Orejas M."/>
            <person name="Orosz E."/>
            <person name="Ouedraogo J.P."/>
            <person name="Overkamp K.M."/>
            <person name="Park H.-S."/>
            <person name="Perrone G."/>
            <person name="Piumi F."/>
            <person name="Punt P.J."/>
            <person name="Ram A.F."/>
            <person name="Ramon A."/>
            <person name="Rauscher S."/>
            <person name="Record E."/>
            <person name="Riano-Pachon D.M."/>
            <person name="Robert V."/>
            <person name="Roehrig J."/>
            <person name="Ruller R."/>
            <person name="Salamov A."/>
            <person name="Salih N.S."/>
            <person name="Samson R.A."/>
            <person name="Sandor E."/>
            <person name="Sanguinetti M."/>
            <person name="Schuetze T."/>
            <person name="Sepcic K."/>
            <person name="Shelest E."/>
            <person name="Sherlock G."/>
            <person name="Sophianopoulou V."/>
            <person name="Squina F.M."/>
            <person name="Sun H."/>
            <person name="Susca A."/>
            <person name="Todd R.B."/>
            <person name="Tsang A."/>
            <person name="Unkles S.E."/>
            <person name="van de Wiele N."/>
            <person name="van Rossen-Uffink D."/>
            <person name="Oliveira J.V."/>
            <person name="Vesth T.C."/>
            <person name="Visser J."/>
            <person name="Yu J.-H."/>
            <person name="Zhou M."/>
            <person name="Andersen M.R."/>
            <person name="Archer D.B."/>
            <person name="Baker S.E."/>
            <person name="Benoit I."/>
            <person name="Brakhage A.A."/>
            <person name="Braus G.H."/>
            <person name="Fischer R."/>
            <person name="Frisvad J.C."/>
            <person name="Goldman G.H."/>
            <person name="Houbraken J."/>
            <person name="Oakley B."/>
            <person name="Pocsi I."/>
            <person name="Scazzocchio C."/>
            <person name="Seiboth B."/>
            <person name="vanKuyk P.A."/>
            <person name="Wortman J."/>
            <person name="Dyer P.S."/>
            <person name="Grigoriev I.V."/>
        </authorList>
    </citation>
    <scope>NUCLEOTIDE SEQUENCE [LARGE SCALE GENOMIC DNA]</scope>
    <source>
        <strain evidence="4">CBS 106.47</strain>
    </source>
</reference>
<feature type="signal peptide" evidence="2">
    <location>
        <begin position="1"/>
        <end position="26"/>
    </location>
</feature>
<proteinExistence type="predicted"/>
<feature type="chain" id="PRO_5012612269" evidence="2">
    <location>
        <begin position="27"/>
        <end position="66"/>
    </location>
</feature>
<keyword evidence="2" id="KW-0732">Signal</keyword>
<dbReference type="EMBL" id="KV878261">
    <property type="protein sequence ID" value="OJZ80082.1"/>
    <property type="molecule type" value="Genomic_DNA"/>
</dbReference>
<dbReference type="VEuPathDB" id="FungiDB:ASPFODRAFT_53957"/>
<protein>
    <submittedName>
        <fullName evidence="3">Uncharacterized protein</fullName>
    </submittedName>
</protein>
<evidence type="ECO:0000313" key="3">
    <source>
        <dbReference type="EMBL" id="OJZ80082.1"/>
    </source>
</evidence>
<evidence type="ECO:0000256" key="2">
    <source>
        <dbReference type="SAM" id="SignalP"/>
    </source>
</evidence>
<evidence type="ECO:0000313" key="4">
    <source>
        <dbReference type="Proteomes" id="UP000184063"/>
    </source>
</evidence>
<evidence type="ECO:0000256" key="1">
    <source>
        <dbReference type="SAM" id="MobiDB-lite"/>
    </source>
</evidence>
<dbReference type="Proteomes" id="UP000184063">
    <property type="component" value="Unassembled WGS sequence"/>
</dbReference>
<dbReference type="AlphaFoldDB" id="A0A1M3T011"/>
<sequence>IPTRPILPTSLLAIPVALPLVSRTSSSPGGTHNRPRPGISRGFHHIWRCNRRSPITSSDPIQRDAV</sequence>
<accession>A0A1M3T011</accession>
<name>A0A1M3T011_ASPLC</name>
<feature type="non-terminal residue" evidence="3">
    <location>
        <position position="1"/>
    </location>
</feature>
<organism evidence="3 4">
    <name type="scientific">Aspergillus luchuensis (strain CBS 106.47)</name>
    <dbReference type="NCBI Taxonomy" id="1137211"/>
    <lineage>
        <taxon>Eukaryota</taxon>
        <taxon>Fungi</taxon>
        <taxon>Dikarya</taxon>
        <taxon>Ascomycota</taxon>
        <taxon>Pezizomycotina</taxon>
        <taxon>Eurotiomycetes</taxon>
        <taxon>Eurotiomycetidae</taxon>
        <taxon>Eurotiales</taxon>
        <taxon>Aspergillaceae</taxon>
        <taxon>Aspergillus</taxon>
        <taxon>Aspergillus subgen. Circumdati</taxon>
    </lineage>
</organism>
<gene>
    <name evidence="3" type="ORF">ASPFODRAFT_53957</name>
</gene>